<dbReference type="RefSeq" id="XP_047755866.1">
    <property type="nucleotide sequence ID" value="XM_047899188.1"/>
</dbReference>
<evidence type="ECO:0000313" key="1">
    <source>
        <dbReference type="EMBL" id="UJO11500.1"/>
    </source>
</evidence>
<proteinExistence type="predicted"/>
<accession>A0A9Q8L601</accession>
<evidence type="ECO:0000313" key="2">
    <source>
        <dbReference type="Proteomes" id="UP000756132"/>
    </source>
</evidence>
<reference evidence="1" key="1">
    <citation type="submission" date="2021-12" db="EMBL/GenBank/DDBJ databases">
        <authorList>
            <person name="Zaccaron A."/>
            <person name="Stergiopoulos I."/>
        </authorList>
    </citation>
    <scope>NUCLEOTIDE SEQUENCE</scope>
    <source>
        <strain evidence="1">Race5_Kim</strain>
    </source>
</reference>
<reference evidence="1" key="2">
    <citation type="journal article" date="2022" name="Microb. Genom.">
        <title>A chromosome-scale genome assembly of the tomato pathogen Cladosporium fulvum reveals a compartmentalized genome architecture and the presence of a dispensable chromosome.</title>
        <authorList>
            <person name="Zaccaron A.Z."/>
            <person name="Chen L.H."/>
            <person name="Samaras A."/>
            <person name="Stergiopoulos I."/>
        </authorList>
    </citation>
    <scope>NUCLEOTIDE SEQUENCE</scope>
    <source>
        <strain evidence="1">Race5_Kim</strain>
    </source>
</reference>
<dbReference type="EMBL" id="CP090163">
    <property type="protein sequence ID" value="UJO11500.1"/>
    <property type="molecule type" value="Genomic_DNA"/>
</dbReference>
<sequence>MATDSPFLDLPPEIRAMIYNYLTTKRHSDLTTHGPPMIPSRLTQTCRQIRTEFLAEGCRGRKLHVCYMLGLCTQLTDQYLDTLGASIIPLIKTFILRSGLLRVDIKEAGRKLG</sequence>
<dbReference type="OrthoDB" id="5314997at2759"/>
<name>A0A9Q8L601_PASFU</name>
<dbReference type="KEGG" id="ffu:CLAFUR5_00040"/>
<gene>
    <name evidence="1" type="ORF">CLAFUR5_00040</name>
</gene>
<evidence type="ECO:0008006" key="3">
    <source>
        <dbReference type="Google" id="ProtNLM"/>
    </source>
</evidence>
<dbReference type="AlphaFoldDB" id="A0A9Q8L601"/>
<dbReference type="Proteomes" id="UP000756132">
    <property type="component" value="Chromosome 1"/>
</dbReference>
<protein>
    <recommendedName>
        <fullName evidence="3">F-box domain-containing protein</fullName>
    </recommendedName>
</protein>
<keyword evidence="2" id="KW-1185">Reference proteome</keyword>
<organism evidence="1 2">
    <name type="scientific">Passalora fulva</name>
    <name type="common">Tomato leaf mold</name>
    <name type="synonym">Cladosporium fulvum</name>
    <dbReference type="NCBI Taxonomy" id="5499"/>
    <lineage>
        <taxon>Eukaryota</taxon>
        <taxon>Fungi</taxon>
        <taxon>Dikarya</taxon>
        <taxon>Ascomycota</taxon>
        <taxon>Pezizomycotina</taxon>
        <taxon>Dothideomycetes</taxon>
        <taxon>Dothideomycetidae</taxon>
        <taxon>Mycosphaerellales</taxon>
        <taxon>Mycosphaerellaceae</taxon>
        <taxon>Fulvia</taxon>
    </lineage>
</organism>
<dbReference type="GeneID" id="71979918"/>